<sequence>MAQSLCYYMELIEDWLPLLEELYISISFGLYPIQLMYNFIYLLFFNNGIIITSIILNNNIKNWQASSIVQPRDPKQKYGFDMGYAKKAFEYFIESVKSEVRTI</sequence>
<evidence type="ECO:0000256" key="1">
    <source>
        <dbReference type="SAM" id="Phobius"/>
    </source>
</evidence>
<dbReference type="EMBL" id="LLXH01002239">
    <property type="protein sequence ID" value="PKC56182.1"/>
    <property type="molecule type" value="Genomic_DNA"/>
</dbReference>
<comment type="caution">
    <text evidence="2">The sequence shown here is derived from an EMBL/GenBank/DDBJ whole genome shotgun (WGS) entry which is preliminary data.</text>
</comment>
<keyword evidence="1" id="KW-0472">Membrane</keyword>
<organism evidence="2 3">
    <name type="scientific">Rhizophagus irregularis</name>
    <dbReference type="NCBI Taxonomy" id="588596"/>
    <lineage>
        <taxon>Eukaryota</taxon>
        <taxon>Fungi</taxon>
        <taxon>Fungi incertae sedis</taxon>
        <taxon>Mucoromycota</taxon>
        <taxon>Glomeromycotina</taxon>
        <taxon>Glomeromycetes</taxon>
        <taxon>Glomerales</taxon>
        <taxon>Glomeraceae</taxon>
        <taxon>Rhizophagus</taxon>
    </lineage>
</organism>
<protein>
    <submittedName>
        <fullName evidence="2">Uncharacterized protein</fullName>
    </submittedName>
</protein>
<reference evidence="2 3" key="1">
    <citation type="submission" date="2017-10" db="EMBL/GenBank/DDBJ databases">
        <title>Extensive intraspecific genome diversity in a model arbuscular mycorrhizal fungus.</title>
        <authorList>
            <person name="Chen E.C.H."/>
            <person name="Morin E."/>
            <person name="Baudet D."/>
            <person name="Noel J."/>
            <person name="Ndikumana S."/>
            <person name="Charron P."/>
            <person name="St-Onge C."/>
            <person name="Giorgi J."/>
            <person name="Grigoriev I.V."/>
            <person name="Roux C."/>
            <person name="Martin F.M."/>
            <person name="Corradi N."/>
        </authorList>
    </citation>
    <scope>NUCLEOTIDE SEQUENCE [LARGE SCALE GENOMIC DNA]</scope>
    <source>
        <strain evidence="2 3">A1</strain>
    </source>
</reference>
<reference evidence="2 3" key="2">
    <citation type="submission" date="2017-10" db="EMBL/GenBank/DDBJ databases">
        <title>Genome analyses suggest a sexual origin of heterokaryosis in a supposedly ancient asexual fungus.</title>
        <authorList>
            <person name="Corradi N."/>
            <person name="Sedzielewska K."/>
            <person name="Noel J."/>
            <person name="Charron P."/>
            <person name="Farinelli L."/>
            <person name="Marton T."/>
            <person name="Kruger M."/>
            <person name="Pelin A."/>
            <person name="Brachmann A."/>
            <person name="Corradi N."/>
        </authorList>
    </citation>
    <scope>NUCLEOTIDE SEQUENCE [LARGE SCALE GENOMIC DNA]</scope>
    <source>
        <strain evidence="2 3">A1</strain>
    </source>
</reference>
<accession>A0A2N0QYP1</accession>
<gene>
    <name evidence="2" type="ORF">RhiirA1_474378</name>
</gene>
<dbReference type="Proteomes" id="UP000232688">
    <property type="component" value="Unassembled WGS sequence"/>
</dbReference>
<dbReference type="VEuPathDB" id="FungiDB:RhiirA1_474378"/>
<keyword evidence="1" id="KW-0812">Transmembrane</keyword>
<evidence type="ECO:0000313" key="2">
    <source>
        <dbReference type="EMBL" id="PKC56182.1"/>
    </source>
</evidence>
<name>A0A2N0QYP1_9GLOM</name>
<evidence type="ECO:0000313" key="3">
    <source>
        <dbReference type="Proteomes" id="UP000232688"/>
    </source>
</evidence>
<dbReference type="AlphaFoldDB" id="A0A2N0QYP1"/>
<feature type="transmembrane region" description="Helical" evidence="1">
    <location>
        <begin position="35"/>
        <end position="56"/>
    </location>
</feature>
<keyword evidence="1" id="KW-1133">Transmembrane helix</keyword>
<proteinExistence type="predicted"/>